<dbReference type="PANTHER" id="PTHR21043">
    <property type="entry name" value="IOJAP SUPERFAMILY ORTHOLOG"/>
    <property type="match status" value="1"/>
</dbReference>
<evidence type="ECO:0000256" key="1">
    <source>
        <dbReference type="ARBA" id="ARBA00010574"/>
    </source>
</evidence>
<evidence type="ECO:0000256" key="2">
    <source>
        <dbReference type="HAMAP-Rule" id="MF_01477"/>
    </source>
</evidence>
<name>A0A3A8F5K2_9GAMM</name>
<reference evidence="3 4" key="1">
    <citation type="submission" date="2018-09" db="EMBL/GenBank/DDBJ databases">
        <title>The draft genome of Acinetobacter spp. strains.</title>
        <authorList>
            <person name="Qin J."/>
            <person name="Feng Y."/>
            <person name="Zong Z."/>
        </authorList>
    </citation>
    <scope>NUCLEOTIDE SEQUENCE [LARGE SCALE GENOMIC DNA]</scope>
    <source>
        <strain evidence="3 4">WCHAc060115</strain>
    </source>
</reference>
<dbReference type="InterPro" id="IPR043519">
    <property type="entry name" value="NT_sf"/>
</dbReference>
<gene>
    <name evidence="2 3" type="primary">rsfS</name>
    <name evidence="3" type="ORF">D7V20_10240</name>
</gene>
<dbReference type="GO" id="GO:0017148">
    <property type="term" value="P:negative regulation of translation"/>
    <property type="evidence" value="ECO:0007669"/>
    <property type="project" value="UniProtKB-UniRule"/>
</dbReference>
<comment type="caution">
    <text evidence="3">The sequence shown here is derived from an EMBL/GenBank/DDBJ whole genome shotgun (WGS) entry which is preliminary data.</text>
</comment>
<dbReference type="GO" id="GO:0043023">
    <property type="term" value="F:ribosomal large subunit binding"/>
    <property type="evidence" value="ECO:0007669"/>
    <property type="project" value="TreeGrafter"/>
</dbReference>
<dbReference type="GO" id="GO:0042256">
    <property type="term" value="P:cytosolic ribosome assembly"/>
    <property type="evidence" value="ECO:0007669"/>
    <property type="project" value="UniProtKB-UniRule"/>
</dbReference>
<organism evidence="3 4">
    <name type="scientific">Acinetobacter rongchengensis</name>
    <dbReference type="NCBI Taxonomy" id="2419601"/>
    <lineage>
        <taxon>Bacteria</taxon>
        <taxon>Pseudomonadati</taxon>
        <taxon>Pseudomonadota</taxon>
        <taxon>Gammaproteobacteria</taxon>
        <taxon>Moraxellales</taxon>
        <taxon>Moraxellaceae</taxon>
        <taxon>Acinetobacter</taxon>
    </lineage>
</organism>
<keyword evidence="4" id="KW-1185">Reference proteome</keyword>
<evidence type="ECO:0000313" key="4">
    <source>
        <dbReference type="Proteomes" id="UP000280405"/>
    </source>
</evidence>
<comment type="subunit">
    <text evidence="2">Interacts with ribosomal protein uL14 (rplN).</text>
</comment>
<dbReference type="HAMAP" id="MF_01477">
    <property type="entry name" value="Iojap_RsfS"/>
    <property type="match status" value="1"/>
</dbReference>
<dbReference type="NCBIfam" id="TIGR00090">
    <property type="entry name" value="rsfS_iojap_ybeB"/>
    <property type="match status" value="1"/>
</dbReference>
<dbReference type="OrthoDB" id="9793681at2"/>
<comment type="similarity">
    <text evidence="1 2">Belongs to the Iojap/RsfS family.</text>
</comment>
<protein>
    <recommendedName>
        <fullName evidence="2">Ribosomal silencing factor RsfS</fullName>
    </recommendedName>
</protein>
<comment type="subcellular location">
    <subcellularLocation>
        <location evidence="2">Cytoplasm</location>
    </subcellularLocation>
</comment>
<keyword evidence="2" id="KW-0678">Repressor</keyword>
<accession>A0A3A8F5K2</accession>
<keyword evidence="2" id="KW-0963">Cytoplasm</keyword>
<dbReference type="Gene3D" id="3.30.460.10">
    <property type="entry name" value="Beta Polymerase, domain 2"/>
    <property type="match status" value="1"/>
</dbReference>
<sequence length="133" mass="14507">MNLEPSPSASNSHELAMNTQKQDVRTCLKVVQEALLDVKAKDIIELNVSAISNVADAIVIASGTSTRHVKALADNVAEEARKAGFRPIGVEGERDAEWILIDLGLVVVHVMLPTARKFYDLESLWRTTPESVA</sequence>
<dbReference type="InterPro" id="IPR004394">
    <property type="entry name" value="Iojap/RsfS/C7orf30"/>
</dbReference>
<evidence type="ECO:0000313" key="3">
    <source>
        <dbReference type="EMBL" id="RKG37634.1"/>
    </source>
</evidence>
<dbReference type="GO" id="GO:0090071">
    <property type="term" value="P:negative regulation of ribosome biogenesis"/>
    <property type="evidence" value="ECO:0007669"/>
    <property type="project" value="UniProtKB-UniRule"/>
</dbReference>
<dbReference type="EMBL" id="RAXT01000018">
    <property type="protein sequence ID" value="RKG37634.1"/>
    <property type="molecule type" value="Genomic_DNA"/>
</dbReference>
<dbReference type="GO" id="GO:0005737">
    <property type="term" value="C:cytoplasm"/>
    <property type="evidence" value="ECO:0007669"/>
    <property type="project" value="UniProtKB-SubCell"/>
</dbReference>
<keyword evidence="2" id="KW-0810">Translation regulation</keyword>
<dbReference type="RefSeq" id="WP_120384191.1">
    <property type="nucleotide sequence ID" value="NZ_RAXT01000018.1"/>
</dbReference>
<dbReference type="SUPFAM" id="SSF81301">
    <property type="entry name" value="Nucleotidyltransferase"/>
    <property type="match status" value="1"/>
</dbReference>
<dbReference type="Proteomes" id="UP000280405">
    <property type="component" value="Unassembled WGS sequence"/>
</dbReference>
<dbReference type="PANTHER" id="PTHR21043:SF0">
    <property type="entry name" value="MITOCHONDRIAL ASSEMBLY OF RIBOSOMAL LARGE SUBUNIT PROTEIN 1"/>
    <property type="match status" value="1"/>
</dbReference>
<dbReference type="Pfam" id="PF02410">
    <property type="entry name" value="RsfS"/>
    <property type="match status" value="1"/>
</dbReference>
<comment type="function">
    <text evidence="2">Functions as a ribosomal silencing factor. Interacts with ribosomal protein uL14 (rplN), blocking formation of intersubunit bridge B8. Prevents association of the 30S and 50S ribosomal subunits and the formation of functional ribosomes, thus repressing translation.</text>
</comment>
<dbReference type="AlphaFoldDB" id="A0A3A8F5K2"/>
<proteinExistence type="inferred from homology"/>